<dbReference type="GO" id="GO:0004100">
    <property type="term" value="F:chitin synthase activity"/>
    <property type="evidence" value="ECO:0007669"/>
    <property type="project" value="UniProtKB-EC"/>
</dbReference>
<evidence type="ECO:0000256" key="8">
    <source>
        <dbReference type="ARBA" id="ARBA00023136"/>
    </source>
</evidence>
<evidence type="ECO:0000256" key="5">
    <source>
        <dbReference type="ARBA" id="ARBA00022679"/>
    </source>
</evidence>
<evidence type="ECO:0000256" key="4">
    <source>
        <dbReference type="ARBA" id="ARBA00022676"/>
    </source>
</evidence>
<dbReference type="Pfam" id="PF03142">
    <property type="entry name" value="Chitin_synth_2"/>
    <property type="match status" value="1"/>
</dbReference>
<dbReference type="OrthoDB" id="370884at2759"/>
<name>A0A364L0P0_TALAM</name>
<feature type="compositionally biased region" description="Basic and acidic residues" evidence="9">
    <location>
        <begin position="19"/>
        <end position="29"/>
    </location>
</feature>
<keyword evidence="4" id="KW-0328">Glycosyltransferase</keyword>
<dbReference type="InterPro" id="IPR004835">
    <property type="entry name" value="Chitin_synth"/>
</dbReference>
<accession>A0A364L0P0</accession>
<dbReference type="GeneID" id="63794601"/>
<organism evidence="11 12">
    <name type="scientific">Talaromyces amestolkiae</name>
    <dbReference type="NCBI Taxonomy" id="1196081"/>
    <lineage>
        <taxon>Eukaryota</taxon>
        <taxon>Fungi</taxon>
        <taxon>Dikarya</taxon>
        <taxon>Ascomycota</taxon>
        <taxon>Pezizomycotina</taxon>
        <taxon>Eurotiomycetes</taxon>
        <taxon>Eurotiomycetidae</taxon>
        <taxon>Eurotiales</taxon>
        <taxon>Trichocomaceae</taxon>
        <taxon>Talaromyces</taxon>
        <taxon>Talaromyces sect. Talaromyces</taxon>
    </lineage>
</organism>
<evidence type="ECO:0000256" key="2">
    <source>
        <dbReference type="ARBA" id="ARBA00012543"/>
    </source>
</evidence>
<evidence type="ECO:0000313" key="11">
    <source>
        <dbReference type="EMBL" id="RAO69373.1"/>
    </source>
</evidence>
<feature type="transmembrane region" description="Helical" evidence="10">
    <location>
        <begin position="576"/>
        <end position="600"/>
    </location>
</feature>
<reference evidence="11 12" key="1">
    <citation type="journal article" date="2017" name="Biotechnol. Biofuels">
        <title>Differential beta-glucosidase expression as a function of carbon source availability in Talaromyces amestolkiae: a genomic and proteomic approach.</title>
        <authorList>
            <person name="de Eugenio L.I."/>
            <person name="Mendez-Liter J.A."/>
            <person name="Nieto-Dominguez M."/>
            <person name="Alonso L."/>
            <person name="Gil-Munoz J."/>
            <person name="Barriuso J."/>
            <person name="Prieto A."/>
            <person name="Martinez M.J."/>
        </authorList>
    </citation>
    <scope>NUCLEOTIDE SEQUENCE [LARGE SCALE GENOMIC DNA]</scope>
    <source>
        <strain evidence="11 12">CIB</strain>
    </source>
</reference>
<keyword evidence="12" id="KW-1185">Reference proteome</keyword>
<proteinExistence type="predicted"/>
<feature type="transmembrane region" description="Helical" evidence="10">
    <location>
        <begin position="133"/>
        <end position="155"/>
    </location>
</feature>
<feature type="transmembrane region" description="Helical" evidence="10">
    <location>
        <begin position="639"/>
        <end position="660"/>
    </location>
</feature>
<feature type="region of interest" description="Disordered" evidence="9">
    <location>
        <begin position="1"/>
        <end position="49"/>
    </location>
</feature>
<dbReference type="GO" id="GO:0005886">
    <property type="term" value="C:plasma membrane"/>
    <property type="evidence" value="ECO:0007669"/>
    <property type="project" value="UniProtKB-SubCell"/>
</dbReference>
<feature type="transmembrane region" description="Helical" evidence="10">
    <location>
        <begin position="96"/>
        <end position="113"/>
    </location>
</feature>
<comment type="caution">
    <text evidence="11">The sequence shown here is derived from an EMBL/GenBank/DDBJ whole genome shotgun (WGS) entry which is preliminary data.</text>
</comment>
<evidence type="ECO:0000313" key="12">
    <source>
        <dbReference type="Proteomes" id="UP000249363"/>
    </source>
</evidence>
<evidence type="ECO:0000256" key="6">
    <source>
        <dbReference type="ARBA" id="ARBA00022692"/>
    </source>
</evidence>
<dbReference type="Gene3D" id="3.90.550.10">
    <property type="entry name" value="Spore Coat Polysaccharide Biosynthesis Protein SpsA, Chain A"/>
    <property type="match status" value="1"/>
</dbReference>
<keyword evidence="5" id="KW-0808">Transferase</keyword>
<dbReference type="PANTHER" id="PTHR22914">
    <property type="entry name" value="CHITIN SYNTHASE"/>
    <property type="match status" value="1"/>
</dbReference>
<evidence type="ECO:0000256" key="9">
    <source>
        <dbReference type="SAM" id="MobiDB-lite"/>
    </source>
</evidence>
<dbReference type="InterPro" id="IPR029044">
    <property type="entry name" value="Nucleotide-diphossugar_trans"/>
</dbReference>
<keyword evidence="7 10" id="KW-1133">Transmembrane helix</keyword>
<evidence type="ECO:0000256" key="10">
    <source>
        <dbReference type="SAM" id="Phobius"/>
    </source>
</evidence>
<dbReference type="GO" id="GO:0006031">
    <property type="term" value="P:chitin biosynthetic process"/>
    <property type="evidence" value="ECO:0007669"/>
    <property type="project" value="TreeGrafter"/>
</dbReference>
<dbReference type="STRING" id="1196081.A0A364L0P0"/>
<dbReference type="Proteomes" id="UP000249363">
    <property type="component" value="Unassembled WGS sequence"/>
</dbReference>
<evidence type="ECO:0000256" key="3">
    <source>
        <dbReference type="ARBA" id="ARBA00022475"/>
    </source>
</evidence>
<keyword evidence="6 10" id="KW-0812">Transmembrane</keyword>
<dbReference type="GO" id="GO:0030428">
    <property type="term" value="C:cell septum"/>
    <property type="evidence" value="ECO:0007669"/>
    <property type="project" value="TreeGrafter"/>
</dbReference>
<evidence type="ECO:0000256" key="1">
    <source>
        <dbReference type="ARBA" id="ARBA00004651"/>
    </source>
</evidence>
<keyword evidence="8 10" id="KW-0472">Membrane</keyword>
<comment type="subcellular location">
    <subcellularLocation>
        <location evidence="1">Cell membrane</location>
        <topology evidence="1">Multi-pass membrane protein</topology>
    </subcellularLocation>
</comment>
<dbReference type="SUPFAM" id="SSF53448">
    <property type="entry name" value="Nucleotide-diphospho-sugar transferases"/>
    <property type="match status" value="1"/>
</dbReference>
<dbReference type="AlphaFoldDB" id="A0A364L0P0"/>
<feature type="transmembrane region" description="Helical" evidence="10">
    <location>
        <begin position="175"/>
        <end position="199"/>
    </location>
</feature>
<evidence type="ECO:0000256" key="7">
    <source>
        <dbReference type="ARBA" id="ARBA00022989"/>
    </source>
</evidence>
<gene>
    <name evidence="11" type="ORF">BHQ10_005385</name>
</gene>
<dbReference type="EC" id="2.4.1.16" evidence="2"/>
<keyword evidence="3" id="KW-1003">Cell membrane</keyword>
<protein>
    <recommendedName>
        <fullName evidence="2">chitin synthase</fullName>
        <ecNumber evidence="2">2.4.1.16</ecNumber>
    </recommendedName>
</protein>
<dbReference type="PANTHER" id="PTHR22914:SF41">
    <property type="entry name" value="CHITIN SYNTHASE 7"/>
    <property type="match status" value="1"/>
</dbReference>
<feature type="transmembrane region" description="Helical" evidence="10">
    <location>
        <begin position="612"/>
        <end position="632"/>
    </location>
</feature>
<sequence length="674" mass="77608">MAPIGKAAENIHEPQAYNKDVESSEDVEKYPVVSTRAIDREDGIRSPDLPQPIYEKRTLRQKFWSKKKIAKETAAHKFETNNRTDKRIRPGKYRKFWVWLARCLTFYIPSWFLKKAYQMNDYRLRLAFRQKVLFCLLVAVIYMVLSYFLIIQPVFSCIMKVPLGMFSSHGNFCIIVRHIMWIYMGVGGAFMLLAAYCAVKTRYTPASYEEHDTLIVMHVPCYNETEYVLRKTIDSCVASTYTKKRKLLFIVADGKIASAQNNKPTYHILLYDIFNHKTDLESGIDAEAKRYPSYDEKGTSDNFAFCCTGYYREVPYVVIVKVGRSDEQTNAKPGNRGKRDSQLLVYNFLRYVNYHQRGGGGVSAAPLFETIDFQMRMRLGIDARYAMYMLVADSDTEIEPTGISYLVHQLERDQKLIGVCGYTGVSNPVDSVVACSQVFEYWLTHTILKALESVCSNVLVLSGCFTIYRLKWAYNNEPAILHPAILEDYAGNYEKTLHEHNLLSIGEDRYLSTLSIRYFASECRQRYFSAAVCTTTAPTSLSVLIDQRRRWTNSLIHCHFSHLNILPFDASVWNQLMLVFVIGCELFMVLILPLALPAGFFLAALNLFLSPLAWPILLGYCMIPVALCVLCNDWRYIPFYLPFFPMIIVYSIVIPLFSLWKQDTVKWGKTRDVS</sequence>
<dbReference type="RefSeq" id="XP_040733889.1">
    <property type="nucleotide sequence ID" value="XM_040877855.1"/>
</dbReference>
<dbReference type="EMBL" id="MIKG01000009">
    <property type="protein sequence ID" value="RAO69373.1"/>
    <property type="molecule type" value="Genomic_DNA"/>
</dbReference>